<keyword evidence="3" id="KW-0633">Potassium transport</keyword>
<feature type="domain" description="Ion transport" evidence="13">
    <location>
        <begin position="35"/>
        <end position="248"/>
    </location>
</feature>
<evidence type="ECO:0000313" key="14">
    <source>
        <dbReference type="EMBL" id="EAT14362.1"/>
    </source>
</evidence>
<evidence type="ECO:0000256" key="8">
    <source>
        <dbReference type="ARBA" id="ARBA00022989"/>
    </source>
</evidence>
<feature type="transmembrane region" description="Helical" evidence="12">
    <location>
        <begin position="36"/>
        <end position="54"/>
    </location>
</feature>
<keyword evidence="10 12" id="KW-0472">Membrane</keyword>
<feature type="transmembrane region" description="Helical" evidence="12">
    <location>
        <begin position="221"/>
        <end position="245"/>
    </location>
</feature>
<evidence type="ECO:0000256" key="11">
    <source>
        <dbReference type="ARBA" id="ARBA00023303"/>
    </source>
</evidence>
<evidence type="ECO:0000256" key="12">
    <source>
        <dbReference type="SAM" id="Phobius"/>
    </source>
</evidence>
<reference evidence="14" key="1">
    <citation type="submission" date="2006-05" db="EMBL/GenBank/DDBJ databases">
        <title>Annotation of the draft genome assembly of Desulfuromonas acetoxidans DSM 684.</title>
        <authorList>
            <consortium name="US DOE Joint Genome Institute (JGI-ORNL)"/>
            <person name="Larimer F."/>
            <person name="Land M."/>
            <person name="Hauser L."/>
        </authorList>
    </citation>
    <scope>NUCLEOTIDE SEQUENCE [LARGE SCALE GENOMIC DNA]</scope>
    <source>
        <strain evidence="14">DSM 684</strain>
    </source>
</reference>
<protein>
    <submittedName>
        <fullName evidence="14">Ion transport protein</fullName>
    </submittedName>
</protein>
<dbReference type="OrthoDB" id="9799090at2"/>
<feature type="transmembrane region" description="Helical" evidence="12">
    <location>
        <begin position="162"/>
        <end position="183"/>
    </location>
</feature>
<dbReference type="InterPro" id="IPR005821">
    <property type="entry name" value="Ion_trans_dom"/>
</dbReference>
<evidence type="ECO:0000259" key="13">
    <source>
        <dbReference type="Pfam" id="PF00520"/>
    </source>
</evidence>
<accession>Q1JVW4</accession>
<dbReference type="GO" id="GO:0008076">
    <property type="term" value="C:voltage-gated potassium channel complex"/>
    <property type="evidence" value="ECO:0007669"/>
    <property type="project" value="InterPro"/>
</dbReference>
<evidence type="ECO:0000256" key="9">
    <source>
        <dbReference type="ARBA" id="ARBA00023065"/>
    </source>
</evidence>
<dbReference type="PRINTS" id="PR00169">
    <property type="entry name" value="KCHANNEL"/>
</dbReference>
<evidence type="ECO:0000256" key="5">
    <source>
        <dbReference type="ARBA" id="ARBA00022826"/>
    </source>
</evidence>
<evidence type="ECO:0000256" key="10">
    <source>
        <dbReference type="ARBA" id="ARBA00023136"/>
    </source>
</evidence>
<dbReference type="SUPFAM" id="SSF81324">
    <property type="entry name" value="Voltage-gated potassium channels"/>
    <property type="match status" value="1"/>
</dbReference>
<dbReference type="Pfam" id="PF00520">
    <property type="entry name" value="Ion_trans"/>
    <property type="match status" value="1"/>
</dbReference>
<feature type="transmembrane region" description="Helical" evidence="12">
    <location>
        <begin position="97"/>
        <end position="117"/>
    </location>
</feature>
<gene>
    <name evidence="14" type="ORF">Dace_0230</name>
</gene>
<dbReference type="AlphaFoldDB" id="Q1JVW4"/>
<evidence type="ECO:0000256" key="4">
    <source>
        <dbReference type="ARBA" id="ARBA00022692"/>
    </source>
</evidence>
<keyword evidence="8 12" id="KW-1133">Transmembrane helix</keyword>
<dbReference type="Proteomes" id="UP000005695">
    <property type="component" value="Unassembled WGS sequence"/>
</dbReference>
<sequence length="284" mass="31610">MKRPSPFAQSRPPTDSSWRNRLHEIIFEAETTSGKIFDILLILSIIASVAIVMMDSVSSWQTRFGNLFHIAEWVFTLLFTVEYILRLMCIGRPWKYATSFFGIVDLLSILPTYLSLLLPGSKYLLVIRVLRILRVFRVLKLVQYLAEAEMLLRALRSSTRKIAVFLFAVATLVIICGSLMYVVEGEANGFTSIPRSIYWAIVTLTTVGYGDISPQTDVGQILASLIMVMGYGIIAVPTGIVTVGLSRADKAVTTEACPSCSREGHDPDALYCKFCGDPLHLKES</sequence>
<dbReference type="PANTHER" id="PTHR11537">
    <property type="entry name" value="VOLTAGE-GATED POTASSIUM CHANNEL"/>
    <property type="match status" value="1"/>
</dbReference>
<dbReference type="Gene3D" id="1.10.287.70">
    <property type="match status" value="1"/>
</dbReference>
<feature type="transmembrane region" description="Helical" evidence="12">
    <location>
        <begin position="66"/>
        <end position="85"/>
    </location>
</feature>
<evidence type="ECO:0000256" key="7">
    <source>
        <dbReference type="ARBA" id="ARBA00022958"/>
    </source>
</evidence>
<name>Q1JVW4_DESA6</name>
<evidence type="ECO:0000256" key="3">
    <source>
        <dbReference type="ARBA" id="ARBA00022538"/>
    </source>
</evidence>
<comment type="subcellular location">
    <subcellularLocation>
        <location evidence="1">Membrane</location>
        <topology evidence="1">Multi-pass membrane protein</topology>
    </subcellularLocation>
</comment>
<keyword evidence="15" id="KW-1185">Reference proteome</keyword>
<comment type="caution">
    <text evidence="14">The sequence shown here is derived from an EMBL/GenBank/DDBJ whole genome shotgun (WGS) entry which is preliminary data.</text>
</comment>
<evidence type="ECO:0000256" key="1">
    <source>
        <dbReference type="ARBA" id="ARBA00004141"/>
    </source>
</evidence>
<reference evidence="14" key="2">
    <citation type="submission" date="2006-05" db="EMBL/GenBank/DDBJ databases">
        <title>Sequencing of the draft genome and assembly of Desulfuromonas acetoxidans DSM 684.</title>
        <authorList>
            <consortium name="US DOE Joint Genome Institute (JGI-PGF)"/>
            <person name="Copeland A."/>
            <person name="Lucas S."/>
            <person name="Lapidus A."/>
            <person name="Barry K."/>
            <person name="Detter J.C."/>
            <person name="Glavina del Rio T."/>
            <person name="Hammon N."/>
            <person name="Israni S."/>
            <person name="Dalin E."/>
            <person name="Tice H."/>
            <person name="Bruce D."/>
            <person name="Pitluck S."/>
            <person name="Richardson P."/>
        </authorList>
    </citation>
    <scope>NUCLEOTIDE SEQUENCE [LARGE SCALE GENOMIC DNA]</scope>
    <source>
        <strain evidence="14">DSM 684</strain>
    </source>
</reference>
<keyword evidence="11" id="KW-0407">Ion channel</keyword>
<keyword evidence="4 12" id="KW-0812">Transmembrane</keyword>
<dbReference type="RefSeq" id="WP_006002865.1">
    <property type="nucleotide sequence ID" value="NZ_AAEW02000030.1"/>
</dbReference>
<organism evidence="14 15">
    <name type="scientific">Desulfuromonas acetoxidans (strain DSM 684 / 11070)</name>
    <dbReference type="NCBI Taxonomy" id="281689"/>
    <lineage>
        <taxon>Bacteria</taxon>
        <taxon>Pseudomonadati</taxon>
        <taxon>Thermodesulfobacteriota</taxon>
        <taxon>Desulfuromonadia</taxon>
        <taxon>Desulfuromonadales</taxon>
        <taxon>Desulfuromonadaceae</taxon>
        <taxon>Desulfuromonas</taxon>
    </lineage>
</organism>
<dbReference type="EMBL" id="AAEW02000030">
    <property type="protein sequence ID" value="EAT14362.1"/>
    <property type="molecule type" value="Genomic_DNA"/>
</dbReference>
<keyword evidence="9" id="KW-0406">Ion transport</keyword>
<dbReference type="Gene3D" id="1.20.120.350">
    <property type="entry name" value="Voltage-gated potassium channels. Chain C"/>
    <property type="match status" value="1"/>
</dbReference>
<keyword evidence="5" id="KW-0631">Potassium channel</keyword>
<keyword evidence="2" id="KW-0813">Transport</keyword>
<dbReference type="InterPro" id="IPR027359">
    <property type="entry name" value="Volt_channel_dom_sf"/>
</dbReference>
<dbReference type="PANTHER" id="PTHR11537:SF254">
    <property type="entry name" value="POTASSIUM VOLTAGE-GATED CHANNEL PROTEIN SHAB"/>
    <property type="match status" value="1"/>
</dbReference>
<evidence type="ECO:0000313" key="15">
    <source>
        <dbReference type="Proteomes" id="UP000005695"/>
    </source>
</evidence>
<evidence type="ECO:0000256" key="2">
    <source>
        <dbReference type="ARBA" id="ARBA00022448"/>
    </source>
</evidence>
<dbReference type="GO" id="GO:0001508">
    <property type="term" value="P:action potential"/>
    <property type="evidence" value="ECO:0007669"/>
    <property type="project" value="TreeGrafter"/>
</dbReference>
<evidence type="ECO:0000256" key="6">
    <source>
        <dbReference type="ARBA" id="ARBA00022882"/>
    </source>
</evidence>
<keyword evidence="6" id="KW-0851">Voltage-gated channel</keyword>
<proteinExistence type="predicted"/>
<dbReference type="GO" id="GO:0005249">
    <property type="term" value="F:voltage-gated potassium channel activity"/>
    <property type="evidence" value="ECO:0007669"/>
    <property type="project" value="InterPro"/>
</dbReference>
<dbReference type="InterPro" id="IPR028325">
    <property type="entry name" value="VG_K_chnl"/>
</dbReference>
<keyword evidence="7" id="KW-0630">Potassium</keyword>